<dbReference type="Gene3D" id="2.120.10.30">
    <property type="entry name" value="TolB, C-terminal domain"/>
    <property type="match status" value="1"/>
</dbReference>
<evidence type="ECO:0000313" key="2">
    <source>
        <dbReference type="Proteomes" id="UP000753961"/>
    </source>
</evidence>
<organism evidence="1 2">
    <name type="scientific">Membranihabitans marinus</name>
    <dbReference type="NCBI Taxonomy" id="1227546"/>
    <lineage>
        <taxon>Bacteria</taxon>
        <taxon>Pseudomonadati</taxon>
        <taxon>Bacteroidota</taxon>
        <taxon>Saprospiria</taxon>
        <taxon>Saprospirales</taxon>
        <taxon>Saprospiraceae</taxon>
        <taxon>Membranihabitans</taxon>
    </lineage>
</organism>
<protein>
    <submittedName>
        <fullName evidence="1">6-bladed beta-propeller</fullName>
    </submittedName>
</protein>
<dbReference type="AlphaFoldDB" id="A0A953HJZ0"/>
<comment type="caution">
    <text evidence="1">The sequence shown here is derived from an EMBL/GenBank/DDBJ whole genome shotgun (WGS) entry which is preliminary data.</text>
</comment>
<keyword evidence="2" id="KW-1185">Reference proteome</keyword>
<evidence type="ECO:0000313" key="1">
    <source>
        <dbReference type="EMBL" id="MBY5957264.1"/>
    </source>
</evidence>
<dbReference type="Pfam" id="PF17170">
    <property type="entry name" value="DUF5128"/>
    <property type="match status" value="1"/>
</dbReference>
<proteinExistence type="predicted"/>
<dbReference type="Proteomes" id="UP000753961">
    <property type="component" value="Unassembled WGS sequence"/>
</dbReference>
<dbReference type="RefSeq" id="WP_222578784.1">
    <property type="nucleotide sequence ID" value="NZ_JAHVHU010000004.1"/>
</dbReference>
<gene>
    <name evidence="1" type="ORF">KUV50_03890</name>
</gene>
<name>A0A953HJZ0_9BACT</name>
<dbReference type="InterPro" id="IPR011042">
    <property type="entry name" value="6-blade_b-propeller_TolB-like"/>
</dbReference>
<reference evidence="1" key="1">
    <citation type="submission" date="2021-06" db="EMBL/GenBank/DDBJ databases">
        <title>44 bacteria genomes isolated from Dapeng, Shenzhen.</title>
        <authorList>
            <person name="Zheng W."/>
            <person name="Yu S."/>
            <person name="Huang Y."/>
        </authorList>
    </citation>
    <scope>NUCLEOTIDE SEQUENCE</scope>
    <source>
        <strain evidence="1">DP5N28-2</strain>
    </source>
</reference>
<dbReference type="SUPFAM" id="SSF63829">
    <property type="entry name" value="Calcium-dependent phosphotriesterase"/>
    <property type="match status" value="1"/>
</dbReference>
<dbReference type="PROSITE" id="PS51257">
    <property type="entry name" value="PROKAR_LIPOPROTEIN"/>
    <property type="match status" value="1"/>
</dbReference>
<accession>A0A953HJZ0</accession>
<dbReference type="EMBL" id="JAHVHU010000004">
    <property type="protein sequence ID" value="MBY5957264.1"/>
    <property type="molecule type" value="Genomic_DNA"/>
</dbReference>
<sequence length="404" mass="46479">MKTIFMLSFLPWLFFGCRHPEATDRTDTLFIPAAIFENPDPLPLSTIAKGSRYLLIDTTGGHYIKRINGLANFGDSYLIYDDQGVFYTISPQGRVLSTFQHQGKGPGEYLDIDDIAINPSNLDIYVNSSRLKKIIHYDSTGNLLHELSVKNYYINELTFKDGHLLAMSSFPMFLNEYHHLQFLFVYDQNLNLVTSREHPHWTEFKESYLQAAIMPMRTFDLGPQLVFYEMYQNGRFYKTNTQKKWSIDEWLSILLENSLSDDMLLQSVGSSVDDDHLDGHHLIQSVVGSPRYLFLTINEGSIFTFKSVLIDTQNNTITGIQDFAGYNRFWDDLNGFFSFWPSGYLSGTNEAYDYSYDPGKMEQEYQEALAIAPDFMHRADSSVLDLFDTAKRMGNPVIQLVKLK</sequence>